<evidence type="ECO:0000313" key="16">
    <source>
        <dbReference type="Proteomes" id="UP000636793"/>
    </source>
</evidence>
<evidence type="ECO:0000256" key="4">
    <source>
        <dbReference type="ARBA" id="ARBA00022679"/>
    </source>
</evidence>
<dbReference type="PROSITE" id="PS00379">
    <property type="entry name" value="CDP_ALCOHOL_P_TRANSF"/>
    <property type="match status" value="1"/>
</dbReference>
<dbReference type="Pfam" id="PF01066">
    <property type="entry name" value="CDP-OH_P_transf"/>
    <property type="match status" value="1"/>
</dbReference>
<dbReference type="Gene3D" id="1.20.120.1760">
    <property type="match status" value="1"/>
</dbReference>
<dbReference type="InterPro" id="IPR048254">
    <property type="entry name" value="CDP_ALCOHOL_P_TRANSF_CS"/>
</dbReference>
<dbReference type="InterPro" id="IPR043130">
    <property type="entry name" value="CDP-OH_PTrfase_TM_dom"/>
</dbReference>
<name>A0A916SU72_9MICO</name>
<evidence type="ECO:0000256" key="7">
    <source>
        <dbReference type="ARBA" id="ARBA00023098"/>
    </source>
</evidence>
<sequence>MSAERREGRPTAREGVERGRAYTREELERRRAEFERRRAEFERRRAAGEPLLAPPPPDPASAPSSGVSNWNIANALTMFRIALVPVFGWLLLMHGGDNTGYRLGAVGVFALASITDRIDGDLARSRNLVTDFGKMMDPIADKALMGMALVGLSIIGRLPWWVTAVILIREVGITVLRLLVIRHGVLPASRGGKLKTFLQAIAIGLFLLPISGWFDVVAWSVMLAALAVTVVTGVDYVFRAIRLRKNSERSRLRRARRAARRGD</sequence>
<evidence type="ECO:0000256" key="2">
    <source>
        <dbReference type="ARBA" id="ARBA00010441"/>
    </source>
</evidence>
<evidence type="ECO:0000256" key="6">
    <source>
        <dbReference type="ARBA" id="ARBA00022989"/>
    </source>
</evidence>
<dbReference type="GO" id="GO:0046474">
    <property type="term" value="P:glycerophospholipid biosynthetic process"/>
    <property type="evidence" value="ECO:0007669"/>
    <property type="project" value="TreeGrafter"/>
</dbReference>
<evidence type="ECO:0000256" key="11">
    <source>
        <dbReference type="NCBIfam" id="TIGR00560"/>
    </source>
</evidence>
<evidence type="ECO:0000256" key="5">
    <source>
        <dbReference type="ARBA" id="ARBA00022692"/>
    </source>
</evidence>
<dbReference type="PANTHER" id="PTHR14269:SF52">
    <property type="entry name" value="PHOSPHATIDYLGLYCEROPHOSPHATE SYNTHASE-RELATED"/>
    <property type="match status" value="1"/>
</dbReference>
<reference evidence="15" key="1">
    <citation type="journal article" date="2014" name="Int. J. Syst. Evol. Microbiol.">
        <title>Complete genome sequence of Corynebacterium casei LMG S-19264T (=DSM 44701T), isolated from a smear-ripened cheese.</title>
        <authorList>
            <consortium name="US DOE Joint Genome Institute (JGI-PGF)"/>
            <person name="Walter F."/>
            <person name="Albersmeier A."/>
            <person name="Kalinowski J."/>
            <person name="Ruckert C."/>
        </authorList>
    </citation>
    <scope>NUCLEOTIDE SEQUENCE</scope>
    <source>
        <strain evidence="15">CGMCC 1.15085</strain>
    </source>
</reference>
<accession>A0A916SU72</accession>
<dbReference type="AlphaFoldDB" id="A0A916SU72"/>
<dbReference type="EMBL" id="BMHI01000001">
    <property type="protein sequence ID" value="GGB17245.1"/>
    <property type="molecule type" value="Genomic_DNA"/>
</dbReference>
<feature type="compositionally biased region" description="Basic and acidic residues" evidence="13">
    <location>
        <begin position="1"/>
        <end position="47"/>
    </location>
</feature>
<evidence type="ECO:0000313" key="15">
    <source>
        <dbReference type="EMBL" id="GGB17245.1"/>
    </source>
</evidence>
<dbReference type="GO" id="GO:0016020">
    <property type="term" value="C:membrane"/>
    <property type="evidence" value="ECO:0007669"/>
    <property type="project" value="UniProtKB-SubCell"/>
</dbReference>
<keyword evidence="10" id="KW-1208">Phospholipid metabolism</keyword>
<organism evidence="15 16">
    <name type="scientific">Flexivirga endophytica</name>
    <dbReference type="NCBI Taxonomy" id="1849103"/>
    <lineage>
        <taxon>Bacteria</taxon>
        <taxon>Bacillati</taxon>
        <taxon>Actinomycetota</taxon>
        <taxon>Actinomycetes</taxon>
        <taxon>Micrococcales</taxon>
        <taxon>Dermacoccaceae</taxon>
        <taxon>Flexivirga</taxon>
    </lineage>
</organism>
<reference evidence="15" key="2">
    <citation type="submission" date="2020-09" db="EMBL/GenBank/DDBJ databases">
        <authorList>
            <person name="Sun Q."/>
            <person name="Zhou Y."/>
        </authorList>
    </citation>
    <scope>NUCLEOTIDE SEQUENCE</scope>
    <source>
        <strain evidence="15">CGMCC 1.15085</strain>
    </source>
</reference>
<keyword evidence="9" id="KW-0594">Phospholipid biosynthesis</keyword>
<feature type="transmembrane region" description="Helical" evidence="14">
    <location>
        <begin position="192"/>
        <end position="210"/>
    </location>
</feature>
<protein>
    <recommendedName>
        <fullName evidence="11">CDP-diacylglycerol--glycerol-3-phosphate 3-phosphatidyltransferase</fullName>
        <ecNumber evidence="11">2.7.8.5</ecNumber>
    </recommendedName>
</protein>
<evidence type="ECO:0000256" key="9">
    <source>
        <dbReference type="ARBA" id="ARBA00023209"/>
    </source>
</evidence>
<evidence type="ECO:0000256" key="13">
    <source>
        <dbReference type="SAM" id="MobiDB-lite"/>
    </source>
</evidence>
<comment type="caution">
    <text evidence="15">The sequence shown here is derived from an EMBL/GenBank/DDBJ whole genome shotgun (WGS) entry which is preliminary data.</text>
</comment>
<keyword evidence="6 14" id="KW-1133">Transmembrane helix</keyword>
<comment type="similarity">
    <text evidence="2 12">Belongs to the CDP-alcohol phosphatidyltransferase class-I family.</text>
</comment>
<dbReference type="Proteomes" id="UP000636793">
    <property type="component" value="Unassembled WGS sequence"/>
</dbReference>
<comment type="subcellular location">
    <subcellularLocation>
        <location evidence="1">Membrane</location>
        <topology evidence="1">Multi-pass membrane protein</topology>
    </subcellularLocation>
</comment>
<keyword evidence="3" id="KW-0444">Lipid biosynthesis</keyword>
<feature type="transmembrane region" description="Helical" evidence="14">
    <location>
        <begin position="216"/>
        <end position="238"/>
    </location>
</feature>
<keyword evidence="4 12" id="KW-0808">Transferase</keyword>
<keyword evidence="7" id="KW-0443">Lipid metabolism</keyword>
<feature type="transmembrane region" description="Helical" evidence="14">
    <location>
        <begin position="161"/>
        <end position="180"/>
    </location>
</feature>
<feature type="transmembrane region" description="Helical" evidence="14">
    <location>
        <begin position="72"/>
        <end position="93"/>
    </location>
</feature>
<feature type="region of interest" description="Disordered" evidence="13">
    <location>
        <begin position="1"/>
        <end position="64"/>
    </location>
</feature>
<dbReference type="RefSeq" id="WP_308420947.1">
    <property type="nucleotide sequence ID" value="NZ_BMHI01000001.1"/>
</dbReference>
<dbReference type="GO" id="GO:0008444">
    <property type="term" value="F:CDP-diacylglycerol-glycerol-3-phosphate 3-phosphatidyltransferase activity"/>
    <property type="evidence" value="ECO:0007669"/>
    <property type="project" value="UniProtKB-UniRule"/>
</dbReference>
<dbReference type="InterPro" id="IPR004570">
    <property type="entry name" value="Phosphatidylglycerol_P_synth"/>
</dbReference>
<keyword evidence="8 14" id="KW-0472">Membrane</keyword>
<keyword evidence="5 14" id="KW-0812">Transmembrane</keyword>
<evidence type="ECO:0000256" key="12">
    <source>
        <dbReference type="RuleBase" id="RU003750"/>
    </source>
</evidence>
<evidence type="ECO:0000256" key="1">
    <source>
        <dbReference type="ARBA" id="ARBA00004141"/>
    </source>
</evidence>
<keyword evidence="16" id="KW-1185">Reference proteome</keyword>
<gene>
    <name evidence="15" type="ORF">GCM10011492_03800</name>
</gene>
<proteinExistence type="inferred from homology"/>
<evidence type="ECO:0000256" key="3">
    <source>
        <dbReference type="ARBA" id="ARBA00022516"/>
    </source>
</evidence>
<dbReference type="InterPro" id="IPR000462">
    <property type="entry name" value="CDP-OH_P_trans"/>
</dbReference>
<evidence type="ECO:0000256" key="10">
    <source>
        <dbReference type="ARBA" id="ARBA00023264"/>
    </source>
</evidence>
<evidence type="ECO:0000256" key="14">
    <source>
        <dbReference type="SAM" id="Phobius"/>
    </source>
</evidence>
<evidence type="ECO:0000256" key="8">
    <source>
        <dbReference type="ARBA" id="ARBA00023136"/>
    </source>
</evidence>
<dbReference type="InterPro" id="IPR050324">
    <property type="entry name" value="CDP-alcohol_PTase-I"/>
</dbReference>
<dbReference type="PANTHER" id="PTHR14269">
    <property type="entry name" value="CDP-DIACYLGLYCEROL--GLYCEROL-3-PHOSPHATE 3-PHOSPHATIDYLTRANSFERASE-RELATED"/>
    <property type="match status" value="1"/>
</dbReference>
<dbReference type="EC" id="2.7.8.5" evidence="11"/>
<dbReference type="NCBIfam" id="TIGR00560">
    <property type="entry name" value="pgsA"/>
    <property type="match status" value="1"/>
</dbReference>